<dbReference type="InterPro" id="IPR027417">
    <property type="entry name" value="P-loop_NTPase"/>
</dbReference>
<dbReference type="Pfam" id="PF10396">
    <property type="entry name" value="TrmE_N"/>
    <property type="match status" value="1"/>
</dbReference>
<feature type="domain" description="MnmE helical" evidence="7">
    <location>
        <begin position="132"/>
        <end position="392"/>
    </location>
</feature>
<evidence type="ECO:0000256" key="4">
    <source>
        <dbReference type="ARBA" id="ARBA00022741"/>
    </source>
</evidence>
<evidence type="ECO:0000256" key="1">
    <source>
        <dbReference type="ARBA" id="ARBA00004173"/>
    </source>
</evidence>
<evidence type="ECO:0000313" key="8">
    <source>
        <dbReference type="EMBL" id="EGD81835.1"/>
    </source>
</evidence>
<dbReference type="GO" id="GO:0002098">
    <property type="term" value="P:tRNA wobble uridine modification"/>
    <property type="evidence" value="ECO:0007669"/>
    <property type="project" value="TreeGrafter"/>
</dbReference>
<dbReference type="InterPro" id="IPR027266">
    <property type="entry name" value="TrmE/GcvT-like"/>
</dbReference>
<name>F2U2I3_SALR5</name>
<sequence>MRRALRLLGQGETIFALSSGGVRAGVAVIRVSGPQAHDSITQLTKAAAPPARLASVRKLFDPLSGDMLDHALVLRFDEGHSFTGEAIAEFQVHGGNAVVSSVLKALEGVEGLRHAEPGEFTRRSFWNDRMDLTQVEGLSDLITAETEQQRKQALSYMTGKASKVYQTWKSTLLRAVAQIEAYIDFSEEENIEEDVTARVDQAGVRRATEAARQADLRVCVQDSSQPPSSRCSSLPGGQGPCHCTQANEGETLVILNKTDISSTPDFGSDADASPTTWTPTASSHCDQGLAVFRLSCKTEQGLPAFLEALEDRVRRLCSEGAGSSGTDVVITRERHRQHVATCLQYLKEAKEYGEVDIVSRAQMMRFALNELGLILGSVHLEDILDELFAEFCIGK</sequence>
<dbReference type="Proteomes" id="UP000007799">
    <property type="component" value="Unassembled WGS sequence"/>
</dbReference>
<dbReference type="SUPFAM" id="SSF116878">
    <property type="entry name" value="TrmE connector domain"/>
    <property type="match status" value="1"/>
</dbReference>
<dbReference type="STRING" id="946362.F2U2I3"/>
<dbReference type="Gene3D" id="1.20.120.430">
    <property type="entry name" value="tRNA modification GTPase MnmE domain 2"/>
    <property type="match status" value="2"/>
</dbReference>
<keyword evidence="3" id="KW-0819">tRNA processing</keyword>
<dbReference type="GO" id="GO:0030488">
    <property type="term" value="P:tRNA methylation"/>
    <property type="evidence" value="ECO:0007669"/>
    <property type="project" value="TreeGrafter"/>
</dbReference>
<evidence type="ECO:0000259" key="7">
    <source>
        <dbReference type="Pfam" id="PF12631"/>
    </source>
</evidence>
<dbReference type="eggNOG" id="KOG1191">
    <property type="taxonomic scope" value="Eukaryota"/>
</dbReference>
<dbReference type="FunCoup" id="F2U2I3">
    <property type="interactions" value="901"/>
</dbReference>
<dbReference type="Gene3D" id="3.30.1360.120">
    <property type="entry name" value="Probable tRNA modification gtpase trme, domain 1"/>
    <property type="match status" value="1"/>
</dbReference>
<dbReference type="PANTHER" id="PTHR42714:SF2">
    <property type="entry name" value="TRNA MODIFICATION GTPASE GTPBP3, MITOCHONDRIAL"/>
    <property type="match status" value="1"/>
</dbReference>
<evidence type="ECO:0000256" key="2">
    <source>
        <dbReference type="ARBA" id="ARBA00011043"/>
    </source>
</evidence>
<dbReference type="AlphaFoldDB" id="F2U2I3"/>
<dbReference type="FunFam" id="3.30.1360.120:FF:000007">
    <property type="entry name" value="tRNA modification GTPase GTPBP3, mitochondrial"/>
    <property type="match status" value="1"/>
</dbReference>
<keyword evidence="4" id="KW-0547">Nucleotide-binding</keyword>
<comment type="subcellular location">
    <subcellularLocation>
        <location evidence="1">Mitochondrion</location>
    </subcellularLocation>
</comment>
<dbReference type="InterPro" id="IPR025867">
    <property type="entry name" value="MnmE_helical"/>
</dbReference>
<dbReference type="RefSeq" id="XP_004997039.1">
    <property type="nucleotide sequence ID" value="XM_004996982.1"/>
</dbReference>
<organism evidence="8 9">
    <name type="scientific">Salpingoeca rosetta (strain ATCC 50818 / BSB-021)</name>
    <dbReference type="NCBI Taxonomy" id="946362"/>
    <lineage>
        <taxon>Eukaryota</taxon>
        <taxon>Choanoflagellata</taxon>
        <taxon>Craspedida</taxon>
        <taxon>Salpingoecidae</taxon>
        <taxon>Salpingoeca</taxon>
    </lineage>
</organism>
<protein>
    <submittedName>
        <fullName evidence="8">Uncharacterized protein</fullName>
    </submittedName>
</protein>
<evidence type="ECO:0000256" key="5">
    <source>
        <dbReference type="ARBA" id="ARBA00023134"/>
    </source>
</evidence>
<keyword evidence="5" id="KW-0342">GTP-binding</keyword>
<comment type="similarity">
    <text evidence="2">Belongs to the TRAFAC class TrmE-Era-EngA-EngB-Septin-like GTPase superfamily. TrmE GTPase family.</text>
</comment>
<dbReference type="SUPFAM" id="SSF103025">
    <property type="entry name" value="Folate-binding domain"/>
    <property type="match status" value="1"/>
</dbReference>
<evidence type="ECO:0000256" key="3">
    <source>
        <dbReference type="ARBA" id="ARBA00022694"/>
    </source>
</evidence>
<proteinExistence type="inferred from homology"/>
<accession>F2U2I3</accession>
<feature type="domain" description="GTP-binding protein TrmE N-terminal" evidence="6">
    <location>
        <begin position="13"/>
        <end position="129"/>
    </location>
</feature>
<dbReference type="OrthoDB" id="188276at2759"/>
<dbReference type="Gene3D" id="3.40.50.300">
    <property type="entry name" value="P-loop containing nucleotide triphosphate hydrolases"/>
    <property type="match status" value="1"/>
</dbReference>
<gene>
    <name evidence="8" type="ORF">PTSG_02550</name>
</gene>
<dbReference type="GeneID" id="16077631"/>
<reference evidence="8" key="1">
    <citation type="submission" date="2009-08" db="EMBL/GenBank/DDBJ databases">
        <title>Annotation of Salpingoeca rosetta.</title>
        <authorList>
            <consortium name="The Broad Institute Genome Sequencing Platform"/>
            <person name="Russ C."/>
            <person name="Cuomo C."/>
            <person name="Burger G."/>
            <person name="Gray M.W."/>
            <person name="Holland P.W.H."/>
            <person name="King N."/>
            <person name="Lang F.B.F."/>
            <person name="Roger A.J."/>
            <person name="Ruiz-Trillo I."/>
            <person name="Young S.K."/>
            <person name="Zeng Q."/>
            <person name="Gargeya S."/>
            <person name="Alvarado L."/>
            <person name="Berlin A."/>
            <person name="Chapman S.B."/>
            <person name="Chen Z."/>
            <person name="Freedman E."/>
            <person name="Gellesch M."/>
            <person name="Goldberg J."/>
            <person name="Griggs A."/>
            <person name="Gujja S."/>
            <person name="Heilman E."/>
            <person name="Heiman D."/>
            <person name="Howarth C."/>
            <person name="Mehta T."/>
            <person name="Neiman D."/>
            <person name="Pearson M."/>
            <person name="Roberts A."/>
            <person name="Saif S."/>
            <person name="Shea T."/>
            <person name="Shenoy N."/>
            <person name="Sisk P."/>
            <person name="Stolte C."/>
            <person name="Sykes S."/>
            <person name="White J."/>
            <person name="Yandava C."/>
            <person name="Haas B."/>
            <person name="Nusbaum C."/>
            <person name="Birren B."/>
        </authorList>
    </citation>
    <scope>NUCLEOTIDE SEQUENCE</scope>
    <source>
        <strain evidence="8">ATCC 50818</strain>
    </source>
</reference>
<dbReference type="EMBL" id="GL832959">
    <property type="protein sequence ID" value="EGD81835.1"/>
    <property type="molecule type" value="Genomic_DNA"/>
</dbReference>
<evidence type="ECO:0000259" key="6">
    <source>
        <dbReference type="Pfam" id="PF10396"/>
    </source>
</evidence>
<dbReference type="InParanoid" id="F2U2I3"/>
<dbReference type="CDD" id="cd14858">
    <property type="entry name" value="TrmE_N"/>
    <property type="match status" value="1"/>
</dbReference>
<evidence type="ECO:0000313" key="9">
    <source>
        <dbReference type="Proteomes" id="UP000007799"/>
    </source>
</evidence>
<dbReference type="GO" id="GO:0005739">
    <property type="term" value="C:mitochondrion"/>
    <property type="evidence" value="ECO:0007669"/>
    <property type="project" value="UniProtKB-SubCell"/>
</dbReference>
<dbReference type="InterPro" id="IPR027368">
    <property type="entry name" value="MnmE_dom2"/>
</dbReference>
<dbReference type="GO" id="GO:0005525">
    <property type="term" value="F:GTP binding"/>
    <property type="evidence" value="ECO:0007669"/>
    <property type="project" value="UniProtKB-KW"/>
</dbReference>
<dbReference type="KEGG" id="sre:PTSG_02550"/>
<dbReference type="Pfam" id="PF12631">
    <property type="entry name" value="MnmE_helical"/>
    <property type="match status" value="1"/>
</dbReference>
<dbReference type="InterPro" id="IPR018948">
    <property type="entry name" value="GTP-bd_TrmE_N"/>
</dbReference>
<keyword evidence="9" id="KW-1185">Reference proteome</keyword>
<dbReference type="PANTHER" id="PTHR42714">
    <property type="entry name" value="TRNA MODIFICATION GTPASE GTPBP3"/>
    <property type="match status" value="1"/>
</dbReference>